<dbReference type="AlphaFoldDB" id="A0A4Z2H0Q3"/>
<organism evidence="2 3">
    <name type="scientific">Liparis tanakae</name>
    <name type="common">Tanaka's snailfish</name>
    <dbReference type="NCBI Taxonomy" id="230148"/>
    <lineage>
        <taxon>Eukaryota</taxon>
        <taxon>Metazoa</taxon>
        <taxon>Chordata</taxon>
        <taxon>Craniata</taxon>
        <taxon>Vertebrata</taxon>
        <taxon>Euteleostomi</taxon>
        <taxon>Actinopterygii</taxon>
        <taxon>Neopterygii</taxon>
        <taxon>Teleostei</taxon>
        <taxon>Neoteleostei</taxon>
        <taxon>Acanthomorphata</taxon>
        <taxon>Eupercaria</taxon>
        <taxon>Perciformes</taxon>
        <taxon>Cottioidei</taxon>
        <taxon>Cottales</taxon>
        <taxon>Liparidae</taxon>
        <taxon>Liparis</taxon>
    </lineage>
</organism>
<dbReference type="Proteomes" id="UP000314294">
    <property type="component" value="Unassembled WGS sequence"/>
</dbReference>
<evidence type="ECO:0000256" key="1">
    <source>
        <dbReference type="SAM" id="MobiDB-lite"/>
    </source>
</evidence>
<gene>
    <name evidence="2" type="ORF">EYF80_030452</name>
</gene>
<evidence type="ECO:0000313" key="3">
    <source>
        <dbReference type="Proteomes" id="UP000314294"/>
    </source>
</evidence>
<dbReference type="EMBL" id="SRLO01000358">
    <property type="protein sequence ID" value="TNN59349.1"/>
    <property type="molecule type" value="Genomic_DNA"/>
</dbReference>
<feature type="compositionally biased region" description="Polar residues" evidence="1">
    <location>
        <begin position="48"/>
        <end position="57"/>
    </location>
</feature>
<reference evidence="2 3" key="1">
    <citation type="submission" date="2019-03" db="EMBL/GenBank/DDBJ databases">
        <title>First draft genome of Liparis tanakae, snailfish: a comprehensive survey of snailfish specific genes.</title>
        <authorList>
            <person name="Kim W."/>
            <person name="Song I."/>
            <person name="Jeong J.-H."/>
            <person name="Kim D."/>
            <person name="Kim S."/>
            <person name="Ryu S."/>
            <person name="Song J.Y."/>
            <person name="Lee S.K."/>
        </authorList>
    </citation>
    <scope>NUCLEOTIDE SEQUENCE [LARGE SCALE GENOMIC DNA]</scope>
    <source>
        <tissue evidence="2">Muscle</tissue>
    </source>
</reference>
<keyword evidence="3" id="KW-1185">Reference proteome</keyword>
<name>A0A4Z2H0Q3_9TELE</name>
<protein>
    <submittedName>
        <fullName evidence="2">Uncharacterized protein</fullName>
    </submittedName>
</protein>
<feature type="region of interest" description="Disordered" evidence="1">
    <location>
        <begin position="45"/>
        <end position="70"/>
    </location>
</feature>
<evidence type="ECO:0000313" key="2">
    <source>
        <dbReference type="EMBL" id="TNN59349.1"/>
    </source>
</evidence>
<proteinExistence type="predicted"/>
<accession>A0A4Z2H0Q3</accession>
<sequence length="70" mass="7443">MILCDELLKKHSKPDTDNGSDSLTGIDVGLTHAGDVANVDGMRATRRQGCSGSSQTPGMVHRAPKGPYYQ</sequence>
<comment type="caution">
    <text evidence="2">The sequence shown here is derived from an EMBL/GenBank/DDBJ whole genome shotgun (WGS) entry which is preliminary data.</text>
</comment>